<proteinExistence type="predicted"/>
<evidence type="ECO:0000256" key="3">
    <source>
        <dbReference type="SAM" id="Phobius"/>
    </source>
</evidence>
<evidence type="ECO:0000313" key="5">
    <source>
        <dbReference type="Proteomes" id="UP000464507"/>
    </source>
</evidence>
<dbReference type="InterPro" id="IPR053465">
    <property type="entry name" value="Sortase_Class_E"/>
</dbReference>
<keyword evidence="3" id="KW-0812">Transmembrane</keyword>
<dbReference type="InterPro" id="IPR005754">
    <property type="entry name" value="Sortase"/>
</dbReference>
<dbReference type="SUPFAM" id="SSF63817">
    <property type="entry name" value="Sortase"/>
    <property type="match status" value="1"/>
</dbReference>
<evidence type="ECO:0000256" key="1">
    <source>
        <dbReference type="ARBA" id="ARBA00022801"/>
    </source>
</evidence>
<gene>
    <name evidence="4" type="ORF">BHD05_01835</name>
</gene>
<dbReference type="Pfam" id="PF04203">
    <property type="entry name" value="Sortase"/>
    <property type="match status" value="1"/>
</dbReference>
<evidence type="ECO:0000313" key="4">
    <source>
        <dbReference type="EMBL" id="QHO68555.1"/>
    </source>
</evidence>
<dbReference type="Gene3D" id="2.40.260.10">
    <property type="entry name" value="Sortase"/>
    <property type="match status" value="1"/>
</dbReference>
<accession>A0A7L5AFS5</accession>
<protein>
    <submittedName>
        <fullName evidence="4">Class E sortase</fullName>
    </submittedName>
</protein>
<keyword evidence="1" id="KW-0378">Hydrolase</keyword>
<dbReference type="Proteomes" id="UP000464507">
    <property type="component" value="Chromosome"/>
</dbReference>
<feature type="active site" description="Acyl-thioester intermediate" evidence="2">
    <location>
        <position position="210"/>
    </location>
</feature>
<keyword evidence="3" id="KW-0472">Membrane</keyword>
<dbReference type="GO" id="GO:0016787">
    <property type="term" value="F:hydrolase activity"/>
    <property type="evidence" value="ECO:0007669"/>
    <property type="project" value="UniProtKB-KW"/>
</dbReference>
<evidence type="ECO:0000256" key="2">
    <source>
        <dbReference type="PIRSR" id="PIRSR605754-1"/>
    </source>
</evidence>
<keyword evidence="5" id="KW-1185">Reference proteome</keyword>
<reference evidence="4 5" key="1">
    <citation type="submission" date="2016-09" db="EMBL/GenBank/DDBJ databases">
        <title>Complete genome sequence of microbes from the polar regions.</title>
        <authorList>
            <person name="Liao L."/>
            <person name="Chen B."/>
        </authorList>
    </citation>
    <scope>NUCLEOTIDE SEQUENCE [LARGE SCALE GENOMIC DNA]</scope>
    <source>
        <strain evidence="4 5">ZS314</strain>
    </source>
</reference>
<name>A0A7L5AFS5_9MICO</name>
<dbReference type="RefSeq" id="WP_161884912.1">
    <property type="nucleotide sequence ID" value="NZ_CP017146.1"/>
</dbReference>
<organism evidence="4 5">
    <name type="scientific">Marisediminicola antarctica</name>
    <dbReference type="NCBI Taxonomy" id="674079"/>
    <lineage>
        <taxon>Bacteria</taxon>
        <taxon>Bacillati</taxon>
        <taxon>Actinomycetota</taxon>
        <taxon>Actinomycetes</taxon>
        <taxon>Micrococcales</taxon>
        <taxon>Microbacteriaceae</taxon>
        <taxon>Marisediminicola</taxon>
    </lineage>
</organism>
<dbReference type="NCBIfam" id="NF033747">
    <property type="entry name" value="class_E_sortase"/>
    <property type="match status" value="1"/>
</dbReference>
<dbReference type="AlphaFoldDB" id="A0A7L5AFS5"/>
<dbReference type="NCBIfam" id="TIGR01076">
    <property type="entry name" value="sortase_fam"/>
    <property type="match status" value="1"/>
</dbReference>
<feature type="transmembrane region" description="Helical" evidence="3">
    <location>
        <begin position="12"/>
        <end position="40"/>
    </location>
</feature>
<dbReference type="CDD" id="cd05830">
    <property type="entry name" value="Sortase_E"/>
    <property type="match status" value="1"/>
</dbReference>
<dbReference type="InterPro" id="IPR042003">
    <property type="entry name" value="Sortase_E"/>
</dbReference>
<keyword evidence="3" id="KW-1133">Transmembrane helix</keyword>
<dbReference type="InterPro" id="IPR023365">
    <property type="entry name" value="Sortase_dom-sf"/>
</dbReference>
<feature type="active site" description="Proton donor/acceptor" evidence="2">
    <location>
        <position position="142"/>
    </location>
</feature>
<dbReference type="KEGG" id="mant:BHD05_01835"/>
<sequence>MTRRPDSPPGRPRISVVGVIGELLITAGVFVFLFLGWQLWLNDIVVGSAQREDAMAFSRELGSAAPPATPLDPDTEFGEPVVSPASAETVAFANIYIPRFGDDYVRTIAEGVDASNVLRSGVGHYPGTQMPGEVGNFAVAAHRTTYGAPFNRIAELTVGDRIYVQTSDGWYTYAFRSMEYVLPTAIEVLEPVPHAPGMAASERIITLTSCNPMLSAAERIIAYGVFEDWQPASAGAPEELAELNLGGT</sequence>
<dbReference type="EMBL" id="CP017146">
    <property type="protein sequence ID" value="QHO68555.1"/>
    <property type="molecule type" value="Genomic_DNA"/>
</dbReference>
<dbReference type="OrthoDB" id="5242879at2"/>